<organism evidence="1 2">
    <name type="scientific">Ancylostoma caninum</name>
    <name type="common">Dog hookworm</name>
    <dbReference type="NCBI Taxonomy" id="29170"/>
    <lineage>
        <taxon>Eukaryota</taxon>
        <taxon>Metazoa</taxon>
        <taxon>Ecdysozoa</taxon>
        <taxon>Nematoda</taxon>
        <taxon>Chromadorea</taxon>
        <taxon>Rhabditida</taxon>
        <taxon>Rhabditina</taxon>
        <taxon>Rhabditomorpha</taxon>
        <taxon>Strongyloidea</taxon>
        <taxon>Ancylostomatidae</taxon>
        <taxon>Ancylostomatinae</taxon>
        <taxon>Ancylostoma</taxon>
    </lineage>
</organism>
<evidence type="ECO:0000313" key="1">
    <source>
        <dbReference type="EMBL" id="RCN49031.1"/>
    </source>
</evidence>
<sequence length="72" mass="8232">MEVRLRSGRPYASSQCEMSFELRCSFSKTTTATHSQKVGHTNLQSREYLPLNDPAKAHNNRFFSLVSVLQNK</sequence>
<comment type="caution">
    <text evidence="1">The sequence shown here is derived from an EMBL/GenBank/DDBJ whole genome shotgun (WGS) entry which is preliminary data.</text>
</comment>
<accession>A0A368GXF4</accession>
<dbReference type="AlphaFoldDB" id="A0A368GXF4"/>
<dbReference type="EMBL" id="JOJR01000039">
    <property type="protein sequence ID" value="RCN49031.1"/>
    <property type="molecule type" value="Genomic_DNA"/>
</dbReference>
<name>A0A368GXF4_ANCCA</name>
<gene>
    <name evidence="1" type="ORF">ANCCAN_04908</name>
</gene>
<keyword evidence="2" id="KW-1185">Reference proteome</keyword>
<dbReference type="Proteomes" id="UP000252519">
    <property type="component" value="Unassembled WGS sequence"/>
</dbReference>
<reference evidence="1 2" key="1">
    <citation type="submission" date="2014-10" db="EMBL/GenBank/DDBJ databases">
        <title>Draft genome of the hookworm Ancylostoma caninum.</title>
        <authorList>
            <person name="Mitreva M."/>
        </authorList>
    </citation>
    <scope>NUCLEOTIDE SEQUENCE [LARGE SCALE GENOMIC DNA]</scope>
    <source>
        <strain evidence="1 2">Baltimore</strain>
    </source>
</reference>
<protein>
    <submittedName>
        <fullName evidence="1">Uncharacterized protein</fullName>
    </submittedName>
</protein>
<evidence type="ECO:0000313" key="2">
    <source>
        <dbReference type="Proteomes" id="UP000252519"/>
    </source>
</evidence>
<proteinExistence type="predicted"/>